<sequence>MSKEIKQLNLKLLKIYHVGQTGYVILRSDMDFSCLMKVTSCCWKSFKEDTTADSTTEAEYIAAAEAVSGGSERFPANSGEIDGGHQLQCGRGIRATSKDPSIARFDDDLQNSQL</sequence>
<accession>A0A484L0T2</accession>
<feature type="region of interest" description="Disordered" evidence="1">
    <location>
        <begin position="94"/>
        <end position="114"/>
    </location>
</feature>
<evidence type="ECO:0000256" key="1">
    <source>
        <dbReference type="SAM" id="MobiDB-lite"/>
    </source>
</evidence>
<gene>
    <name evidence="2" type="ORF">CCAM_LOCUS11348</name>
</gene>
<reference evidence="2 3" key="1">
    <citation type="submission" date="2018-04" db="EMBL/GenBank/DDBJ databases">
        <authorList>
            <person name="Vogel A."/>
        </authorList>
    </citation>
    <scope>NUCLEOTIDE SEQUENCE [LARGE SCALE GENOMIC DNA]</scope>
</reference>
<organism evidence="2 3">
    <name type="scientific">Cuscuta campestris</name>
    <dbReference type="NCBI Taxonomy" id="132261"/>
    <lineage>
        <taxon>Eukaryota</taxon>
        <taxon>Viridiplantae</taxon>
        <taxon>Streptophyta</taxon>
        <taxon>Embryophyta</taxon>
        <taxon>Tracheophyta</taxon>
        <taxon>Spermatophyta</taxon>
        <taxon>Magnoliopsida</taxon>
        <taxon>eudicotyledons</taxon>
        <taxon>Gunneridae</taxon>
        <taxon>Pentapetalae</taxon>
        <taxon>asterids</taxon>
        <taxon>lamiids</taxon>
        <taxon>Solanales</taxon>
        <taxon>Convolvulaceae</taxon>
        <taxon>Cuscuteae</taxon>
        <taxon>Cuscuta</taxon>
        <taxon>Cuscuta subgen. Grammica</taxon>
        <taxon>Cuscuta sect. Cleistogrammica</taxon>
    </lineage>
</organism>
<dbReference type="Proteomes" id="UP000595140">
    <property type="component" value="Unassembled WGS sequence"/>
</dbReference>
<name>A0A484L0T2_9ASTE</name>
<proteinExistence type="predicted"/>
<dbReference type="AlphaFoldDB" id="A0A484L0T2"/>
<dbReference type="EMBL" id="OOIL02000802">
    <property type="protein sequence ID" value="VFQ69572.1"/>
    <property type="molecule type" value="Genomic_DNA"/>
</dbReference>
<keyword evidence="3" id="KW-1185">Reference proteome</keyword>
<evidence type="ECO:0000313" key="2">
    <source>
        <dbReference type="EMBL" id="VFQ69572.1"/>
    </source>
</evidence>
<protein>
    <submittedName>
        <fullName evidence="2">Uncharacterized protein</fullName>
    </submittedName>
</protein>
<evidence type="ECO:0000313" key="3">
    <source>
        <dbReference type="Proteomes" id="UP000595140"/>
    </source>
</evidence>